<dbReference type="CDD" id="cd07721">
    <property type="entry name" value="yflN-like_MBL-fold"/>
    <property type="match status" value="1"/>
</dbReference>
<reference evidence="3 4" key="1">
    <citation type="submission" date="2019-09" db="EMBL/GenBank/DDBJ databases">
        <title>Genome sequence of Hymenobacter sp. M3.</title>
        <authorList>
            <person name="Srinivasan S."/>
        </authorList>
    </citation>
    <scope>NUCLEOTIDE SEQUENCE [LARGE SCALE GENOMIC DNA]</scope>
    <source>
        <strain evidence="3 4">M3</strain>
    </source>
</reference>
<dbReference type="Gene3D" id="3.60.15.10">
    <property type="entry name" value="Ribonuclease Z/Hydroxyacylglutathione hydrolase-like"/>
    <property type="match status" value="1"/>
</dbReference>
<feature type="compositionally biased region" description="Basic and acidic residues" evidence="1">
    <location>
        <begin position="357"/>
        <end position="368"/>
    </location>
</feature>
<feature type="region of interest" description="Disordered" evidence="1">
    <location>
        <begin position="325"/>
        <end position="368"/>
    </location>
</feature>
<keyword evidence="2" id="KW-1133">Transmembrane helix</keyword>
<comment type="caution">
    <text evidence="3">The sequence shown here is derived from an EMBL/GenBank/DDBJ whole genome shotgun (WGS) entry which is preliminary data.</text>
</comment>
<dbReference type="PANTHER" id="PTHR42951">
    <property type="entry name" value="METALLO-BETA-LACTAMASE DOMAIN-CONTAINING"/>
    <property type="match status" value="1"/>
</dbReference>
<feature type="transmembrane region" description="Helical" evidence="2">
    <location>
        <begin position="302"/>
        <end position="319"/>
    </location>
</feature>
<dbReference type="InterPro" id="IPR050855">
    <property type="entry name" value="NDM-1-like"/>
</dbReference>
<keyword evidence="4" id="KW-1185">Reference proteome</keyword>
<keyword evidence="2" id="KW-0812">Transmembrane</keyword>
<gene>
    <name evidence="3" type="ORF">F0P96_04670</name>
</gene>
<dbReference type="InterPro" id="IPR036866">
    <property type="entry name" value="RibonucZ/Hydroxyglut_hydro"/>
</dbReference>
<evidence type="ECO:0000256" key="2">
    <source>
        <dbReference type="SAM" id="Phobius"/>
    </source>
</evidence>
<protein>
    <submittedName>
        <fullName evidence="3">MBL fold metallo-hydrolase</fullName>
    </submittedName>
</protein>
<dbReference type="RefSeq" id="WP_151077671.1">
    <property type="nucleotide sequence ID" value="NZ_CP047647.1"/>
</dbReference>
<keyword evidence="2" id="KW-0472">Membrane</keyword>
<dbReference type="Proteomes" id="UP000326380">
    <property type="component" value="Unassembled WGS sequence"/>
</dbReference>
<evidence type="ECO:0000313" key="4">
    <source>
        <dbReference type="Proteomes" id="UP000326380"/>
    </source>
</evidence>
<dbReference type="AlphaFoldDB" id="A0A7L5A4Z9"/>
<dbReference type="PANTHER" id="PTHR42951:SF17">
    <property type="entry name" value="METALLO-BETA-LACTAMASE DOMAIN-CONTAINING PROTEIN"/>
    <property type="match status" value="1"/>
</dbReference>
<name>A0A7L5A4Z9_9BACT</name>
<accession>A0A7L5A4Z9</accession>
<sequence>MSDKPTAPLARPTRATTPDLQYVAPGVWGLRNVFVNLYFVRQQPSSGPWVLVDAGLPGSAAKIRHTAETLFGAHLPPAAIILTHGHFDHAGALETLASAWDVPVYAHPLELPYLTGRSAYPPPDPTVGGGAMAALSFAYPKHPYNVGSRAHALPADGSVPELPGWRWLPTPGHTPGHVSFFRDEDRVLLAGDAFCTVQQESALAVWAQEQEVHGPPRYFTCDWQQARRSVALLADLKPAVAATGHGIPMRGGTLQRELQDLALHFDELAVPAHGRYVPQPAVADETGVVSVPPAVFDPTNPWLLGAAAAALGLAAAVILTQRRSRKSGKARRRLQRNQRMEESAFPPHADSIDPFEPDTRYDHNSVPL</sequence>
<feature type="compositionally biased region" description="Basic residues" evidence="1">
    <location>
        <begin position="325"/>
        <end position="336"/>
    </location>
</feature>
<dbReference type="SUPFAM" id="SSF56281">
    <property type="entry name" value="Metallo-hydrolase/oxidoreductase"/>
    <property type="match status" value="1"/>
</dbReference>
<dbReference type="SMART" id="SM00849">
    <property type="entry name" value="Lactamase_B"/>
    <property type="match status" value="1"/>
</dbReference>
<organism evidence="3 4">
    <name type="scientific">Hymenobacter busanensis</name>
    <dbReference type="NCBI Taxonomy" id="2607656"/>
    <lineage>
        <taxon>Bacteria</taxon>
        <taxon>Pseudomonadati</taxon>
        <taxon>Bacteroidota</taxon>
        <taxon>Cytophagia</taxon>
        <taxon>Cytophagales</taxon>
        <taxon>Hymenobacteraceae</taxon>
        <taxon>Hymenobacter</taxon>
    </lineage>
</organism>
<evidence type="ECO:0000256" key="1">
    <source>
        <dbReference type="SAM" id="MobiDB-lite"/>
    </source>
</evidence>
<evidence type="ECO:0000313" key="3">
    <source>
        <dbReference type="EMBL" id="KAA9338146.1"/>
    </source>
</evidence>
<dbReference type="EMBL" id="VTWU01000002">
    <property type="protein sequence ID" value="KAA9338146.1"/>
    <property type="molecule type" value="Genomic_DNA"/>
</dbReference>
<dbReference type="Pfam" id="PF00753">
    <property type="entry name" value="Lactamase_B"/>
    <property type="match status" value="1"/>
</dbReference>
<proteinExistence type="predicted"/>
<dbReference type="InterPro" id="IPR001279">
    <property type="entry name" value="Metallo-B-lactamas"/>
</dbReference>